<keyword evidence="2" id="KW-0472">Membrane</keyword>
<keyword evidence="4" id="KW-1185">Reference proteome</keyword>
<evidence type="ECO:0000313" key="3">
    <source>
        <dbReference type="EMBL" id="BDZ50589.1"/>
    </source>
</evidence>
<feature type="transmembrane region" description="Helical" evidence="2">
    <location>
        <begin position="34"/>
        <end position="53"/>
    </location>
</feature>
<feature type="compositionally biased region" description="Basic and acidic residues" evidence="1">
    <location>
        <begin position="96"/>
        <end position="118"/>
    </location>
</feature>
<dbReference type="Proteomes" id="UP001321486">
    <property type="component" value="Chromosome"/>
</dbReference>
<gene>
    <name evidence="3" type="ORF">GCM10025867_28300</name>
</gene>
<feature type="transmembrane region" description="Helical" evidence="2">
    <location>
        <begin position="59"/>
        <end position="76"/>
    </location>
</feature>
<keyword evidence="2" id="KW-1133">Transmembrane helix</keyword>
<proteinExistence type="predicted"/>
<organism evidence="3 4">
    <name type="scientific">Frondihabitans sucicola</name>
    <dbReference type="NCBI Taxonomy" id="1268041"/>
    <lineage>
        <taxon>Bacteria</taxon>
        <taxon>Bacillati</taxon>
        <taxon>Actinomycetota</taxon>
        <taxon>Actinomycetes</taxon>
        <taxon>Micrococcales</taxon>
        <taxon>Microbacteriaceae</taxon>
        <taxon>Frondihabitans</taxon>
    </lineage>
</organism>
<dbReference type="EMBL" id="AP027732">
    <property type="protein sequence ID" value="BDZ50589.1"/>
    <property type="molecule type" value="Genomic_DNA"/>
</dbReference>
<evidence type="ECO:0000256" key="1">
    <source>
        <dbReference type="SAM" id="MobiDB-lite"/>
    </source>
</evidence>
<dbReference type="Pfam" id="PF11298">
    <property type="entry name" value="DUF3099"/>
    <property type="match status" value="1"/>
</dbReference>
<evidence type="ECO:0008006" key="5">
    <source>
        <dbReference type="Google" id="ProtNLM"/>
    </source>
</evidence>
<accession>A0ABM8GQ87</accession>
<feature type="region of interest" description="Disordered" evidence="1">
    <location>
        <begin position="96"/>
        <end position="130"/>
    </location>
</feature>
<protein>
    <recommendedName>
        <fullName evidence="5">DUF3099 domain-containing protein</fullName>
    </recommendedName>
</protein>
<evidence type="ECO:0000313" key="4">
    <source>
        <dbReference type="Proteomes" id="UP001321486"/>
    </source>
</evidence>
<evidence type="ECO:0000256" key="2">
    <source>
        <dbReference type="SAM" id="Phobius"/>
    </source>
</evidence>
<keyword evidence="2" id="KW-0812">Transmembrane</keyword>
<dbReference type="RefSeq" id="WP_286343572.1">
    <property type="nucleotide sequence ID" value="NZ_AP027732.1"/>
</dbReference>
<dbReference type="InterPro" id="IPR021449">
    <property type="entry name" value="DUF3099"/>
</dbReference>
<name>A0ABM8GQ87_9MICO</name>
<feature type="region of interest" description="Disordered" evidence="1">
    <location>
        <begin position="1"/>
        <end position="23"/>
    </location>
</feature>
<reference evidence="4" key="1">
    <citation type="journal article" date="2019" name="Int. J. Syst. Evol. Microbiol.">
        <title>The Global Catalogue of Microorganisms (GCM) 10K type strain sequencing project: providing services to taxonomists for standard genome sequencing and annotation.</title>
        <authorList>
            <consortium name="The Broad Institute Genomics Platform"/>
            <consortium name="The Broad Institute Genome Sequencing Center for Infectious Disease"/>
            <person name="Wu L."/>
            <person name="Ma J."/>
        </authorList>
    </citation>
    <scope>NUCLEOTIDE SEQUENCE [LARGE SCALE GENOMIC DNA]</scope>
    <source>
        <strain evidence="4">NBRC 108728</strain>
    </source>
</reference>
<sequence>MKIKTKKSDTSLAITTLPPSPDEERHGRMIRYSLAMLIRLICVILAFVIPFGWWTLLPAIGAVVLPYVAVVLANVGQEGARRTVERPGAVEVYRPENVYHPEDFQGETYRTEPSRPDPSRTGPTGPETDR</sequence>